<feature type="region of interest" description="Disordered" evidence="1">
    <location>
        <begin position="10"/>
        <end position="29"/>
    </location>
</feature>
<accession>A0A8D8IUX2</accession>
<evidence type="ECO:0000256" key="1">
    <source>
        <dbReference type="SAM" id="MobiDB-lite"/>
    </source>
</evidence>
<organism evidence="2">
    <name type="scientific">Culex pipiens</name>
    <name type="common">House mosquito</name>
    <dbReference type="NCBI Taxonomy" id="7175"/>
    <lineage>
        <taxon>Eukaryota</taxon>
        <taxon>Metazoa</taxon>
        <taxon>Ecdysozoa</taxon>
        <taxon>Arthropoda</taxon>
        <taxon>Hexapoda</taxon>
        <taxon>Insecta</taxon>
        <taxon>Pterygota</taxon>
        <taxon>Neoptera</taxon>
        <taxon>Endopterygota</taxon>
        <taxon>Diptera</taxon>
        <taxon>Nematocera</taxon>
        <taxon>Culicoidea</taxon>
        <taxon>Culicidae</taxon>
        <taxon>Culicinae</taxon>
        <taxon>Culicini</taxon>
        <taxon>Culex</taxon>
        <taxon>Culex</taxon>
    </lineage>
</organism>
<dbReference type="EMBL" id="HBUE01259366">
    <property type="protein sequence ID" value="CAG6558267.1"/>
    <property type="molecule type" value="Transcribed_RNA"/>
</dbReference>
<proteinExistence type="predicted"/>
<name>A0A8D8IUX2_CULPI</name>
<protein>
    <submittedName>
        <fullName evidence="2">(northern house mosquito) hypothetical protein</fullName>
    </submittedName>
</protein>
<dbReference type="AlphaFoldDB" id="A0A8D8IUX2"/>
<reference evidence="2" key="1">
    <citation type="submission" date="2021-05" db="EMBL/GenBank/DDBJ databases">
        <authorList>
            <person name="Alioto T."/>
            <person name="Alioto T."/>
            <person name="Gomez Garrido J."/>
        </authorList>
    </citation>
    <scope>NUCLEOTIDE SEQUENCE</scope>
</reference>
<dbReference type="EMBL" id="HBUE01154316">
    <property type="protein sequence ID" value="CAG6506941.1"/>
    <property type="molecule type" value="Transcribed_RNA"/>
</dbReference>
<evidence type="ECO:0000313" key="2">
    <source>
        <dbReference type="EMBL" id="CAG6558267.1"/>
    </source>
</evidence>
<sequence length="114" mass="12721">MEFRLMGFMSASPVWPSSPSPSPSSPSSSSYVFIEMCRSDMSSLALNEAPRWYRTSSSMLVEAASSLEVELSSVERGNRTESLGSNRKQFAQSRSAVWKSGHFSWQVNCIKRLD</sequence>